<dbReference type="OrthoDB" id="660555at2759"/>
<evidence type="ECO:0000259" key="2">
    <source>
        <dbReference type="Pfam" id="PF06398"/>
    </source>
</evidence>
<dbReference type="Pfam" id="PF06398">
    <property type="entry name" value="Pex24p"/>
    <property type="match status" value="1"/>
</dbReference>
<name>A0A9N9CJK5_9GLOM</name>
<keyword evidence="4" id="KW-1185">Reference proteome</keyword>
<dbReference type="EMBL" id="CAJVPJ010001793">
    <property type="protein sequence ID" value="CAG8603833.1"/>
    <property type="molecule type" value="Genomic_DNA"/>
</dbReference>
<evidence type="ECO:0000256" key="1">
    <source>
        <dbReference type="SAM" id="MobiDB-lite"/>
    </source>
</evidence>
<evidence type="ECO:0000313" key="3">
    <source>
        <dbReference type="EMBL" id="CAG8603833.1"/>
    </source>
</evidence>
<reference evidence="3" key="1">
    <citation type="submission" date="2021-06" db="EMBL/GenBank/DDBJ databases">
        <authorList>
            <person name="Kallberg Y."/>
            <person name="Tangrot J."/>
            <person name="Rosling A."/>
        </authorList>
    </citation>
    <scope>NUCLEOTIDE SEQUENCE</scope>
    <source>
        <strain evidence="3">IA702</strain>
    </source>
</reference>
<accession>A0A9N9CJK5</accession>
<organism evidence="3 4">
    <name type="scientific">Paraglomus occultum</name>
    <dbReference type="NCBI Taxonomy" id="144539"/>
    <lineage>
        <taxon>Eukaryota</taxon>
        <taxon>Fungi</taxon>
        <taxon>Fungi incertae sedis</taxon>
        <taxon>Mucoromycota</taxon>
        <taxon>Glomeromycotina</taxon>
        <taxon>Glomeromycetes</taxon>
        <taxon>Paraglomerales</taxon>
        <taxon>Paraglomeraceae</taxon>
        <taxon>Paraglomus</taxon>
    </lineage>
</organism>
<feature type="region of interest" description="Disordered" evidence="1">
    <location>
        <begin position="1"/>
        <end position="26"/>
    </location>
</feature>
<dbReference type="InterPro" id="IPR010482">
    <property type="entry name" value="TECPR1-like_DysF"/>
</dbReference>
<dbReference type="GO" id="GO:0005778">
    <property type="term" value="C:peroxisomal membrane"/>
    <property type="evidence" value="ECO:0007669"/>
    <property type="project" value="UniProtKB-ARBA"/>
</dbReference>
<gene>
    <name evidence="3" type="ORF">POCULU_LOCUS7606</name>
</gene>
<protein>
    <submittedName>
        <fullName evidence="3">7322_t:CDS:1</fullName>
    </submittedName>
</protein>
<proteinExistence type="predicted"/>
<evidence type="ECO:0000313" key="4">
    <source>
        <dbReference type="Proteomes" id="UP000789572"/>
    </source>
</evidence>
<sequence length="209" mass="23744">RLEREWWKGKRTQSESPLPGDLSDSPVTNQPYDVVAIHITIPAVLYENQRSSSFPILRGPHKFSSSTLLKSDLCGPWSLPDGKPMTKDQYPFPSSGSGKDSGGWVWISTWEIDMSQARIDAEGWQYARSFDEPEEMWTEAPSGTTGRYVRRRRWIRIMKRLDEPTDENDYVAKAKAVIDKGKTENGSSASDELERFTEAIEILKEGIES</sequence>
<feature type="non-terminal residue" evidence="3">
    <location>
        <position position="1"/>
    </location>
</feature>
<dbReference type="GO" id="GO:0007031">
    <property type="term" value="P:peroxisome organization"/>
    <property type="evidence" value="ECO:0007669"/>
    <property type="project" value="UniProtKB-ARBA"/>
</dbReference>
<dbReference type="AlphaFoldDB" id="A0A9N9CJK5"/>
<comment type="caution">
    <text evidence="3">The sequence shown here is derived from an EMBL/GenBank/DDBJ whole genome shotgun (WGS) entry which is preliminary data.</text>
</comment>
<feature type="domain" description="TECPR1-like DysF" evidence="2">
    <location>
        <begin position="40"/>
        <end position="156"/>
    </location>
</feature>
<dbReference type="Proteomes" id="UP000789572">
    <property type="component" value="Unassembled WGS sequence"/>
</dbReference>